<organism evidence="8 9">
    <name type="scientific">Lentilactobacillus fungorum</name>
    <dbReference type="NCBI Taxonomy" id="2201250"/>
    <lineage>
        <taxon>Bacteria</taxon>
        <taxon>Bacillati</taxon>
        <taxon>Bacillota</taxon>
        <taxon>Bacilli</taxon>
        <taxon>Lactobacillales</taxon>
        <taxon>Lactobacillaceae</taxon>
        <taxon>Lentilactobacillus</taxon>
    </lineage>
</organism>
<name>A0ABQ3VVR9_9LACO</name>
<dbReference type="PANTHER" id="PTHR43243">
    <property type="entry name" value="INNER MEMBRANE TRANSPORTER YGJI-RELATED"/>
    <property type="match status" value="1"/>
</dbReference>
<keyword evidence="3 7" id="KW-0812">Transmembrane</keyword>
<feature type="transmembrane region" description="Helical" evidence="7">
    <location>
        <begin position="373"/>
        <end position="393"/>
    </location>
</feature>
<sequence length="482" mass="51463">MKNSRINIDLVLKNAKDSKRERTLGLFDLSIMGIGAIIGTGILVLTGIVAATAAGPAVIISFLIAGFASAVVGLCYSELTTSIPNSGSAYVYAWVAIGQRMAFLAGWTLLGVYITTTATVANGWTGYVKASLSEIGVNLPASLMASPSNGGIINLPAVLMILLITLILTRGTSESKIFNNILVMIKLAVILLFIFVAVQNVDSSNWTPFMPFGVQGIFSGASLVFFTFLGFDALATSAEETKNVQKTLPKAIIISLLVVTTLYIVVSVIMTGVVSYRQLNVPESMAYVLMAKGHNVAAQIVSVGAIIGILAVVYAFVYAASNIVMSMSRGGFLPRGLAKLNQSSKSPNRALWLIGSIGAILAGISNVKQLATISNVGSLCVFFLISLIVILLRREQPDLQRPFKLPLGYTIPILAMLFCVILLISTTLDAWITYLIWLIIGGLIFMLYSRHHVDFEQASTQDENLGEQDGEAAPEQSVGSHS</sequence>
<evidence type="ECO:0000256" key="2">
    <source>
        <dbReference type="ARBA" id="ARBA00022448"/>
    </source>
</evidence>
<accession>A0ABQ3VVR9</accession>
<keyword evidence="2" id="KW-0813">Transport</keyword>
<feature type="transmembrane region" description="Helical" evidence="7">
    <location>
        <begin position="26"/>
        <end position="51"/>
    </location>
</feature>
<keyword evidence="5 7" id="KW-0472">Membrane</keyword>
<feature type="transmembrane region" description="Helical" evidence="7">
    <location>
        <begin position="431"/>
        <end position="448"/>
    </location>
</feature>
<feature type="transmembrane region" description="Helical" evidence="7">
    <location>
        <begin position="181"/>
        <end position="200"/>
    </location>
</feature>
<evidence type="ECO:0000313" key="9">
    <source>
        <dbReference type="Proteomes" id="UP000604765"/>
    </source>
</evidence>
<feature type="transmembrane region" description="Helical" evidence="7">
    <location>
        <begin position="405"/>
        <end position="425"/>
    </location>
</feature>
<protein>
    <submittedName>
        <fullName evidence="8">Amino acid permease</fullName>
    </submittedName>
</protein>
<comment type="caution">
    <text evidence="8">The sequence shown here is derived from an EMBL/GenBank/DDBJ whole genome shotgun (WGS) entry which is preliminary data.</text>
</comment>
<evidence type="ECO:0000313" key="8">
    <source>
        <dbReference type="EMBL" id="GHP12615.1"/>
    </source>
</evidence>
<dbReference type="PIRSF" id="PIRSF006060">
    <property type="entry name" value="AA_transporter"/>
    <property type="match status" value="1"/>
</dbReference>
<keyword evidence="9" id="KW-1185">Reference proteome</keyword>
<evidence type="ECO:0000256" key="1">
    <source>
        <dbReference type="ARBA" id="ARBA00004141"/>
    </source>
</evidence>
<reference evidence="8 9" key="1">
    <citation type="journal article" date="2021" name="Int. J. Syst. Evol. Microbiol.">
        <title>Lentilactobacillus fungorum sp. nov., isolated from spent mushroom substrates.</title>
        <authorList>
            <person name="Tohno M."/>
            <person name="Tanizawa Y."/>
            <person name="Kojima Y."/>
            <person name="Sakamoto M."/>
            <person name="Ohkuma M."/>
            <person name="Kobayashi H."/>
        </authorList>
    </citation>
    <scope>NUCLEOTIDE SEQUENCE [LARGE SCALE GENOMIC DNA]</scope>
    <source>
        <strain evidence="8 9">YK48G</strain>
    </source>
</reference>
<gene>
    <name evidence="8" type="primary">potE</name>
    <name evidence="8" type="ORF">YK48G_00400</name>
</gene>
<evidence type="ECO:0000256" key="3">
    <source>
        <dbReference type="ARBA" id="ARBA00022692"/>
    </source>
</evidence>
<feature type="transmembrane region" description="Helical" evidence="7">
    <location>
        <begin position="212"/>
        <end position="231"/>
    </location>
</feature>
<dbReference type="InterPro" id="IPR002293">
    <property type="entry name" value="AA/rel_permease1"/>
</dbReference>
<feature type="transmembrane region" description="Helical" evidence="7">
    <location>
        <begin position="57"/>
        <end position="77"/>
    </location>
</feature>
<proteinExistence type="predicted"/>
<evidence type="ECO:0000256" key="6">
    <source>
        <dbReference type="SAM" id="MobiDB-lite"/>
    </source>
</evidence>
<keyword evidence="4 7" id="KW-1133">Transmembrane helix</keyword>
<evidence type="ECO:0000256" key="4">
    <source>
        <dbReference type="ARBA" id="ARBA00022989"/>
    </source>
</evidence>
<dbReference type="PANTHER" id="PTHR43243:SF4">
    <property type="entry name" value="CATIONIC AMINO ACID TRANSPORTER 4"/>
    <property type="match status" value="1"/>
</dbReference>
<dbReference type="Proteomes" id="UP000604765">
    <property type="component" value="Unassembled WGS sequence"/>
</dbReference>
<feature type="transmembrane region" description="Helical" evidence="7">
    <location>
        <begin position="252"/>
        <end position="276"/>
    </location>
</feature>
<dbReference type="RefSeq" id="WP_203628699.1">
    <property type="nucleotide sequence ID" value="NZ_BNJR01000004.1"/>
</dbReference>
<feature type="transmembrane region" description="Helical" evidence="7">
    <location>
        <begin position="151"/>
        <end position="169"/>
    </location>
</feature>
<dbReference type="Pfam" id="PF13520">
    <property type="entry name" value="AA_permease_2"/>
    <property type="match status" value="1"/>
</dbReference>
<feature type="region of interest" description="Disordered" evidence="6">
    <location>
        <begin position="460"/>
        <end position="482"/>
    </location>
</feature>
<feature type="transmembrane region" description="Helical" evidence="7">
    <location>
        <begin position="296"/>
        <end position="319"/>
    </location>
</feature>
<dbReference type="Gene3D" id="1.20.1740.10">
    <property type="entry name" value="Amino acid/polyamine transporter I"/>
    <property type="match status" value="1"/>
</dbReference>
<feature type="transmembrane region" description="Helical" evidence="7">
    <location>
        <begin position="350"/>
        <end position="367"/>
    </location>
</feature>
<evidence type="ECO:0000256" key="7">
    <source>
        <dbReference type="SAM" id="Phobius"/>
    </source>
</evidence>
<evidence type="ECO:0000256" key="5">
    <source>
        <dbReference type="ARBA" id="ARBA00023136"/>
    </source>
</evidence>
<comment type="subcellular location">
    <subcellularLocation>
        <location evidence="1">Membrane</location>
        <topology evidence="1">Multi-pass membrane protein</topology>
    </subcellularLocation>
</comment>
<dbReference type="EMBL" id="BNJR01000004">
    <property type="protein sequence ID" value="GHP12615.1"/>
    <property type="molecule type" value="Genomic_DNA"/>
</dbReference>